<name>A0A5C4S3W4_PROVB</name>
<dbReference type="PANTHER" id="PTHR42845">
    <property type="entry name" value="COENZYME F420-REDUCING HYDROGENASE, GAMMA SUBUNIT"/>
    <property type="match status" value="1"/>
</dbReference>
<dbReference type="AlphaFoldDB" id="A0A5C4S3W4"/>
<dbReference type="GO" id="GO:0016491">
    <property type="term" value="F:oxidoreductase activity"/>
    <property type="evidence" value="ECO:0007669"/>
    <property type="project" value="UniProtKB-KW"/>
</dbReference>
<organism evidence="3 4">
    <name type="scientific">Prosthecochloris vibrioformis</name>
    <name type="common">Chlorobium vibrioforme</name>
    <dbReference type="NCBI Taxonomy" id="1098"/>
    <lineage>
        <taxon>Bacteria</taxon>
        <taxon>Pseudomonadati</taxon>
        <taxon>Chlorobiota</taxon>
        <taxon>Chlorobiia</taxon>
        <taxon>Chlorobiales</taxon>
        <taxon>Chlorobiaceae</taxon>
        <taxon>Prosthecochloris</taxon>
    </lineage>
</organism>
<dbReference type="GO" id="GO:0051536">
    <property type="term" value="F:iron-sulfur cluster binding"/>
    <property type="evidence" value="ECO:0007669"/>
    <property type="project" value="InterPro"/>
</dbReference>
<accession>A0A5C4S3W4</accession>
<keyword evidence="3" id="KW-0830">Ubiquinone</keyword>
<dbReference type="InterPro" id="IPR037024">
    <property type="entry name" value="NiFe_Hase_small_N_sf"/>
</dbReference>
<gene>
    <name evidence="3" type="ORF">FGF68_01545</name>
</gene>
<evidence type="ECO:0000313" key="4">
    <source>
        <dbReference type="Proteomes" id="UP000309544"/>
    </source>
</evidence>
<dbReference type="PANTHER" id="PTHR42845:SF1">
    <property type="entry name" value="HYDROGENASE SMALL SUBUNIT"/>
    <property type="match status" value="1"/>
</dbReference>
<dbReference type="SUPFAM" id="SSF56770">
    <property type="entry name" value="HydA/Nqo6-like"/>
    <property type="match status" value="1"/>
</dbReference>
<feature type="domain" description="NADH:ubiquinone oxidoreductase-like 20kDa subunit" evidence="2">
    <location>
        <begin position="21"/>
        <end position="154"/>
    </location>
</feature>
<reference evidence="3 4" key="1">
    <citation type="submission" date="2019-05" db="EMBL/GenBank/DDBJ databases">
        <title>Draft Whole-Genome sequence of the green sulfur bacterium Prosthecochloris vibrioformis DSM 260.</title>
        <authorList>
            <person name="Meyer T.E."/>
            <person name="Kyndt J.A."/>
        </authorList>
    </citation>
    <scope>NUCLEOTIDE SEQUENCE [LARGE SCALE GENOMIC DNA]</scope>
    <source>
        <strain evidence="3 4">DSM 260</strain>
    </source>
</reference>
<dbReference type="InterPro" id="IPR051349">
    <property type="entry name" value="Hydrogenase_assoc-protein"/>
</dbReference>
<keyword evidence="1" id="KW-0560">Oxidoreductase</keyword>
<keyword evidence="4" id="KW-1185">Reference proteome</keyword>
<protein>
    <submittedName>
        <fullName evidence="3">NADH:ubiquinone oxidoreductase</fullName>
    </submittedName>
</protein>
<dbReference type="Pfam" id="PF01058">
    <property type="entry name" value="Oxidored_q6"/>
    <property type="match status" value="1"/>
</dbReference>
<dbReference type="Gene3D" id="3.40.50.700">
    <property type="entry name" value="NADH:ubiquinone oxidoreductase-like, 20kDa subunit"/>
    <property type="match status" value="1"/>
</dbReference>
<evidence type="ECO:0000313" key="3">
    <source>
        <dbReference type="EMBL" id="TNJ37888.1"/>
    </source>
</evidence>
<dbReference type="InterPro" id="IPR006137">
    <property type="entry name" value="NADH_UbQ_OxRdtase-like_20kDa"/>
</dbReference>
<dbReference type="RefSeq" id="WP_068867881.1">
    <property type="nucleotide sequence ID" value="NZ_VDCI01000001.1"/>
</dbReference>
<evidence type="ECO:0000259" key="2">
    <source>
        <dbReference type="Pfam" id="PF01058"/>
    </source>
</evidence>
<comment type="caution">
    <text evidence="3">The sequence shown here is derived from an EMBL/GenBank/DDBJ whole genome shotgun (WGS) entry which is preliminary data.</text>
</comment>
<proteinExistence type="predicted"/>
<dbReference type="EMBL" id="VDCI01000001">
    <property type="protein sequence ID" value="TNJ37888.1"/>
    <property type="molecule type" value="Genomic_DNA"/>
</dbReference>
<dbReference type="Proteomes" id="UP000309544">
    <property type="component" value="Unassembled WGS sequence"/>
</dbReference>
<sequence>MQHLGFSHQKLRIGSFDFTCCEGCQLQLANRESNLPDFLNLLDIRNFREISSERHDDYDIALVEGSISRPDEIERLQDIRKRATVLIAYGSCACFGGVNSLKNRFPIEEAIEEVYGDHKVETMPVRKISDIVKVDFSIPGCPVSKKEVERIVVAVATGSVPSLPAWPVCVECKQNQNTCLFDLGEICLGSITMGGCDAVCTTGKTPCLGCRGPAEGINYPALRQLVSERGMSLDELDEKLRFYNCFTTFTDGEEH</sequence>
<evidence type="ECO:0000256" key="1">
    <source>
        <dbReference type="ARBA" id="ARBA00023002"/>
    </source>
</evidence>